<name>A0A9D4KC19_DREPO</name>
<accession>A0A9D4KC19</accession>
<dbReference type="Proteomes" id="UP000828390">
    <property type="component" value="Unassembled WGS sequence"/>
</dbReference>
<gene>
    <name evidence="1" type="ORF">DPMN_110130</name>
</gene>
<dbReference type="EMBL" id="JAIWYP010000004">
    <property type="protein sequence ID" value="KAH3836755.1"/>
    <property type="molecule type" value="Genomic_DNA"/>
</dbReference>
<keyword evidence="2" id="KW-1185">Reference proteome</keyword>
<dbReference type="AlphaFoldDB" id="A0A9D4KC19"/>
<proteinExistence type="predicted"/>
<organism evidence="1 2">
    <name type="scientific">Dreissena polymorpha</name>
    <name type="common">Zebra mussel</name>
    <name type="synonym">Mytilus polymorpha</name>
    <dbReference type="NCBI Taxonomy" id="45954"/>
    <lineage>
        <taxon>Eukaryota</taxon>
        <taxon>Metazoa</taxon>
        <taxon>Spiralia</taxon>
        <taxon>Lophotrochozoa</taxon>
        <taxon>Mollusca</taxon>
        <taxon>Bivalvia</taxon>
        <taxon>Autobranchia</taxon>
        <taxon>Heteroconchia</taxon>
        <taxon>Euheterodonta</taxon>
        <taxon>Imparidentia</taxon>
        <taxon>Neoheterodontei</taxon>
        <taxon>Myida</taxon>
        <taxon>Dreissenoidea</taxon>
        <taxon>Dreissenidae</taxon>
        <taxon>Dreissena</taxon>
    </lineage>
</organism>
<sequence length="50" mass="5341">MSKLSVIIKGNLQVSMPVGQGHAMTATSSGRRVFVQSWSGSIQTLQMVCC</sequence>
<protein>
    <submittedName>
        <fullName evidence="1">Uncharacterized protein</fullName>
    </submittedName>
</protein>
<reference evidence="1" key="1">
    <citation type="journal article" date="2019" name="bioRxiv">
        <title>The Genome of the Zebra Mussel, Dreissena polymorpha: A Resource for Invasive Species Research.</title>
        <authorList>
            <person name="McCartney M.A."/>
            <person name="Auch B."/>
            <person name="Kono T."/>
            <person name="Mallez S."/>
            <person name="Zhang Y."/>
            <person name="Obille A."/>
            <person name="Becker A."/>
            <person name="Abrahante J.E."/>
            <person name="Garbe J."/>
            <person name="Badalamenti J.P."/>
            <person name="Herman A."/>
            <person name="Mangelson H."/>
            <person name="Liachko I."/>
            <person name="Sullivan S."/>
            <person name="Sone E.D."/>
            <person name="Koren S."/>
            <person name="Silverstein K.A.T."/>
            <person name="Beckman K.B."/>
            <person name="Gohl D.M."/>
        </authorList>
    </citation>
    <scope>NUCLEOTIDE SEQUENCE</scope>
    <source>
        <strain evidence="1">Duluth1</strain>
        <tissue evidence="1">Whole animal</tissue>
    </source>
</reference>
<evidence type="ECO:0000313" key="2">
    <source>
        <dbReference type="Proteomes" id="UP000828390"/>
    </source>
</evidence>
<evidence type="ECO:0000313" key="1">
    <source>
        <dbReference type="EMBL" id="KAH3836755.1"/>
    </source>
</evidence>
<reference evidence="1" key="2">
    <citation type="submission" date="2020-11" db="EMBL/GenBank/DDBJ databases">
        <authorList>
            <person name="McCartney M.A."/>
            <person name="Auch B."/>
            <person name="Kono T."/>
            <person name="Mallez S."/>
            <person name="Becker A."/>
            <person name="Gohl D.M."/>
            <person name="Silverstein K.A.T."/>
            <person name="Koren S."/>
            <person name="Bechman K.B."/>
            <person name="Herman A."/>
            <person name="Abrahante J.E."/>
            <person name="Garbe J."/>
        </authorList>
    </citation>
    <scope>NUCLEOTIDE SEQUENCE</scope>
    <source>
        <strain evidence="1">Duluth1</strain>
        <tissue evidence="1">Whole animal</tissue>
    </source>
</reference>
<comment type="caution">
    <text evidence="1">The sequence shown here is derived from an EMBL/GenBank/DDBJ whole genome shotgun (WGS) entry which is preliminary data.</text>
</comment>